<name>A0AAW1KMW1_POPJA</name>
<dbReference type="AlphaFoldDB" id="A0AAW1KMW1"/>
<feature type="chain" id="PRO_5043452518" evidence="3">
    <location>
        <begin position="17"/>
        <end position="134"/>
    </location>
</feature>
<dbReference type="PANTHER" id="PTHR10380:SF229">
    <property type="entry name" value="CUTICULAR PROTEIN 49AF, ISOFORM A"/>
    <property type="match status" value="1"/>
</dbReference>
<dbReference type="EMBL" id="JASPKY010000207">
    <property type="protein sequence ID" value="KAK9720763.1"/>
    <property type="molecule type" value="Genomic_DNA"/>
</dbReference>
<dbReference type="PRINTS" id="PR00947">
    <property type="entry name" value="CUTICLE"/>
</dbReference>
<feature type="signal peptide" evidence="3">
    <location>
        <begin position="1"/>
        <end position="16"/>
    </location>
</feature>
<evidence type="ECO:0000256" key="1">
    <source>
        <dbReference type="ARBA" id="ARBA00022460"/>
    </source>
</evidence>
<dbReference type="InterPro" id="IPR000618">
    <property type="entry name" value="Insect_cuticle"/>
</dbReference>
<dbReference type="PROSITE" id="PS00233">
    <property type="entry name" value="CHIT_BIND_RR_1"/>
    <property type="match status" value="1"/>
</dbReference>
<dbReference type="GO" id="GO:0062129">
    <property type="term" value="C:chitin-based extracellular matrix"/>
    <property type="evidence" value="ECO:0007669"/>
    <property type="project" value="TreeGrafter"/>
</dbReference>
<protein>
    <submittedName>
        <fullName evidence="4">Insect cuticle protein</fullName>
    </submittedName>
</protein>
<evidence type="ECO:0000313" key="5">
    <source>
        <dbReference type="Proteomes" id="UP001458880"/>
    </source>
</evidence>
<organism evidence="4 5">
    <name type="scientific">Popillia japonica</name>
    <name type="common">Japanese beetle</name>
    <dbReference type="NCBI Taxonomy" id="7064"/>
    <lineage>
        <taxon>Eukaryota</taxon>
        <taxon>Metazoa</taxon>
        <taxon>Ecdysozoa</taxon>
        <taxon>Arthropoda</taxon>
        <taxon>Hexapoda</taxon>
        <taxon>Insecta</taxon>
        <taxon>Pterygota</taxon>
        <taxon>Neoptera</taxon>
        <taxon>Endopterygota</taxon>
        <taxon>Coleoptera</taxon>
        <taxon>Polyphaga</taxon>
        <taxon>Scarabaeiformia</taxon>
        <taxon>Scarabaeidae</taxon>
        <taxon>Rutelinae</taxon>
        <taxon>Popillia</taxon>
    </lineage>
</organism>
<dbReference type="InterPro" id="IPR031311">
    <property type="entry name" value="CHIT_BIND_RR_consensus"/>
</dbReference>
<keyword evidence="5" id="KW-1185">Reference proteome</keyword>
<evidence type="ECO:0000256" key="2">
    <source>
        <dbReference type="PROSITE-ProRule" id="PRU00497"/>
    </source>
</evidence>
<evidence type="ECO:0000313" key="4">
    <source>
        <dbReference type="EMBL" id="KAK9720763.1"/>
    </source>
</evidence>
<sequence length="134" mass="14482">MIRLTVTILVVGVCSAVLPLVKVPVPKEVIPIVSQESNSNPDGQYNFAFEGGDGTRQQQSGEVKLVEDKPVISVSGKFSYVDEEGATHAVTYTADETGYHPDGDTLPVGPPVPEAIARALKYIEEHPYKEEKSN</sequence>
<dbReference type="Pfam" id="PF00379">
    <property type="entry name" value="Chitin_bind_4"/>
    <property type="match status" value="1"/>
</dbReference>
<dbReference type="Proteomes" id="UP001458880">
    <property type="component" value="Unassembled WGS sequence"/>
</dbReference>
<comment type="caution">
    <text evidence="4">The sequence shown here is derived from an EMBL/GenBank/DDBJ whole genome shotgun (WGS) entry which is preliminary data.</text>
</comment>
<proteinExistence type="predicted"/>
<accession>A0AAW1KMW1</accession>
<reference evidence="4 5" key="1">
    <citation type="journal article" date="2024" name="BMC Genomics">
        <title>De novo assembly and annotation of Popillia japonica's genome with initial clues to its potential as an invasive pest.</title>
        <authorList>
            <person name="Cucini C."/>
            <person name="Boschi S."/>
            <person name="Funari R."/>
            <person name="Cardaioli E."/>
            <person name="Iannotti N."/>
            <person name="Marturano G."/>
            <person name="Paoli F."/>
            <person name="Bruttini M."/>
            <person name="Carapelli A."/>
            <person name="Frati F."/>
            <person name="Nardi F."/>
        </authorList>
    </citation>
    <scope>NUCLEOTIDE SEQUENCE [LARGE SCALE GENOMIC DNA]</scope>
    <source>
        <strain evidence="4">DMR45628</strain>
    </source>
</reference>
<gene>
    <name evidence="4" type="ORF">QE152_g21916</name>
</gene>
<keyword evidence="3" id="KW-0732">Signal</keyword>
<evidence type="ECO:0000256" key="3">
    <source>
        <dbReference type="SAM" id="SignalP"/>
    </source>
</evidence>
<keyword evidence="1 2" id="KW-0193">Cuticle</keyword>
<dbReference type="GO" id="GO:0008010">
    <property type="term" value="F:structural constituent of chitin-based larval cuticle"/>
    <property type="evidence" value="ECO:0007669"/>
    <property type="project" value="TreeGrafter"/>
</dbReference>
<dbReference type="PROSITE" id="PS51155">
    <property type="entry name" value="CHIT_BIND_RR_2"/>
    <property type="match status" value="1"/>
</dbReference>
<dbReference type="InterPro" id="IPR050468">
    <property type="entry name" value="Cuticle_Struct_Prot"/>
</dbReference>
<dbReference type="PANTHER" id="PTHR10380">
    <property type="entry name" value="CUTICLE PROTEIN"/>
    <property type="match status" value="1"/>
</dbReference>